<keyword evidence="2" id="KW-0547">Nucleotide-binding</keyword>
<dbReference type="InterPro" id="IPR006016">
    <property type="entry name" value="UspA"/>
</dbReference>
<dbReference type="EMBL" id="JACDUS010000010">
    <property type="protein sequence ID" value="MBA2882589.1"/>
    <property type="molecule type" value="Genomic_DNA"/>
</dbReference>
<evidence type="ECO:0000256" key="3">
    <source>
        <dbReference type="ARBA" id="ARBA00022840"/>
    </source>
</evidence>
<gene>
    <name evidence="5" type="ORF">HNR65_002941</name>
</gene>
<dbReference type="AlphaFoldDB" id="A0A7W0HLQ8"/>
<accession>A0A7W0HLQ8</accession>
<dbReference type="PRINTS" id="PR01438">
    <property type="entry name" value="UNVRSLSTRESS"/>
</dbReference>
<comment type="similarity">
    <text evidence="1">Belongs to the universal stress protein A family.</text>
</comment>
<comment type="caution">
    <text evidence="5">The sequence shown here is derived from an EMBL/GenBank/DDBJ whole genome shotgun (WGS) entry which is preliminary data.</text>
</comment>
<dbReference type="InterPro" id="IPR006015">
    <property type="entry name" value="Universal_stress_UspA"/>
</dbReference>
<dbReference type="Proteomes" id="UP000525298">
    <property type="component" value="Unassembled WGS sequence"/>
</dbReference>
<dbReference type="InterPro" id="IPR014729">
    <property type="entry name" value="Rossmann-like_a/b/a_fold"/>
</dbReference>
<protein>
    <submittedName>
        <fullName evidence="5">Nucleotide-binding universal stress UspA family protein</fullName>
    </submittedName>
</protein>
<evidence type="ECO:0000259" key="4">
    <source>
        <dbReference type="Pfam" id="PF00582"/>
    </source>
</evidence>
<name>A0A7W0HLQ8_9BACT</name>
<dbReference type="SUPFAM" id="SSF52402">
    <property type="entry name" value="Adenine nucleotide alpha hydrolases-like"/>
    <property type="match status" value="1"/>
</dbReference>
<evidence type="ECO:0000256" key="2">
    <source>
        <dbReference type="ARBA" id="ARBA00022741"/>
    </source>
</evidence>
<evidence type="ECO:0000313" key="5">
    <source>
        <dbReference type="EMBL" id="MBA2882589.1"/>
    </source>
</evidence>
<proteinExistence type="inferred from homology"/>
<dbReference type="PANTHER" id="PTHR46268:SF27">
    <property type="entry name" value="UNIVERSAL STRESS PROTEIN RV2623"/>
    <property type="match status" value="1"/>
</dbReference>
<dbReference type="Pfam" id="PF00582">
    <property type="entry name" value="Usp"/>
    <property type="match status" value="1"/>
</dbReference>
<dbReference type="RefSeq" id="WP_181552217.1">
    <property type="nucleotide sequence ID" value="NZ_JACDUS010000010.1"/>
</dbReference>
<reference evidence="5 6" key="1">
    <citation type="submission" date="2020-07" db="EMBL/GenBank/DDBJ databases">
        <title>Genomic Encyclopedia of Type Strains, Phase IV (KMG-IV): sequencing the most valuable type-strain genomes for metagenomic binning, comparative biology and taxonomic classification.</title>
        <authorList>
            <person name="Goeker M."/>
        </authorList>
    </citation>
    <scope>NUCLEOTIDE SEQUENCE [LARGE SCALE GENOMIC DNA]</scope>
    <source>
        <strain evidence="5 6">DSM 17721</strain>
    </source>
</reference>
<dbReference type="Gene3D" id="3.40.50.620">
    <property type="entry name" value="HUPs"/>
    <property type="match status" value="1"/>
</dbReference>
<dbReference type="CDD" id="cd00293">
    <property type="entry name" value="USP-like"/>
    <property type="match status" value="1"/>
</dbReference>
<dbReference type="PANTHER" id="PTHR46268">
    <property type="entry name" value="STRESS RESPONSE PROTEIN NHAX"/>
    <property type="match status" value="1"/>
</dbReference>
<organism evidence="5 6">
    <name type="scientific">Desulfosalsimonas propionicica</name>
    <dbReference type="NCBI Taxonomy" id="332175"/>
    <lineage>
        <taxon>Bacteria</taxon>
        <taxon>Pseudomonadati</taxon>
        <taxon>Thermodesulfobacteriota</taxon>
        <taxon>Desulfobacteria</taxon>
        <taxon>Desulfobacterales</taxon>
        <taxon>Desulfosalsimonadaceae</taxon>
        <taxon>Desulfosalsimonas</taxon>
    </lineage>
</organism>
<evidence type="ECO:0000313" key="6">
    <source>
        <dbReference type="Proteomes" id="UP000525298"/>
    </source>
</evidence>
<dbReference type="GO" id="GO:0005524">
    <property type="term" value="F:ATP binding"/>
    <property type="evidence" value="ECO:0007669"/>
    <property type="project" value="UniProtKB-KW"/>
</dbReference>
<evidence type="ECO:0000256" key="1">
    <source>
        <dbReference type="ARBA" id="ARBA00008791"/>
    </source>
</evidence>
<feature type="domain" description="UspA" evidence="4">
    <location>
        <begin position="8"/>
        <end position="147"/>
    </location>
</feature>
<sequence length="154" mass="17117">MTTEKSIDKILFALELSSLSKSVAEWVKVMGKQFNAEVHVLHVVPELDYWKVAYAISPRHLDDENKILNNAENQVESFCQKNLEALPGLKTKVVIGNPAEEIVNYIKDESISMAVMGTHAKSGLDRTLFGSVADRVLRLSPVPVFTVNPDPPEN</sequence>
<keyword evidence="6" id="KW-1185">Reference proteome</keyword>
<keyword evidence="3" id="KW-0067">ATP-binding</keyword>